<organism evidence="1 3">
    <name type="scientific">Archangium gephyra</name>
    <dbReference type="NCBI Taxonomy" id="48"/>
    <lineage>
        <taxon>Bacteria</taxon>
        <taxon>Pseudomonadati</taxon>
        <taxon>Myxococcota</taxon>
        <taxon>Myxococcia</taxon>
        <taxon>Myxococcales</taxon>
        <taxon>Cystobacterineae</taxon>
        <taxon>Archangiaceae</taxon>
        <taxon>Archangium</taxon>
    </lineage>
</organism>
<proteinExistence type="predicted"/>
<dbReference type="Proteomes" id="UP000256345">
    <property type="component" value="Unassembled WGS sequence"/>
</dbReference>
<name>A0AAC8Q110_9BACT</name>
<evidence type="ECO:0000313" key="2">
    <source>
        <dbReference type="EMBL" id="REG30881.1"/>
    </source>
</evidence>
<evidence type="ECO:0000313" key="3">
    <source>
        <dbReference type="Proteomes" id="UP000035579"/>
    </source>
</evidence>
<keyword evidence="4" id="KW-1185">Reference proteome</keyword>
<dbReference type="RefSeq" id="WP_047854193.1">
    <property type="nucleotide sequence ID" value="NZ_CP011509.1"/>
</dbReference>
<dbReference type="EMBL" id="QUMU01000006">
    <property type="protein sequence ID" value="REG30881.1"/>
    <property type="molecule type" value="Genomic_DNA"/>
</dbReference>
<dbReference type="KEGG" id="age:AA314_00599"/>
<dbReference type="AlphaFoldDB" id="A0AAC8Q110"/>
<dbReference type="EMBL" id="CP011509">
    <property type="protein sequence ID" value="AKI98972.1"/>
    <property type="molecule type" value="Genomic_DNA"/>
</dbReference>
<protein>
    <submittedName>
        <fullName evidence="1">Uncharacterized protein</fullName>
    </submittedName>
</protein>
<accession>A0AAC8Q110</accession>
<reference evidence="1 3" key="1">
    <citation type="submission" date="2015-05" db="EMBL/GenBank/DDBJ databases">
        <title>Genome assembly of Archangium gephyra DSM 2261.</title>
        <authorList>
            <person name="Sharma G."/>
            <person name="Subramanian S."/>
        </authorList>
    </citation>
    <scope>NUCLEOTIDE SEQUENCE [LARGE SCALE GENOMIC DNA]</scope>
    <source>
        <strain evidence="1 3">DSM 2261</strain>
    </source>
</reference>
<sequence length="179" mass="18141">MSISALVLLSSLATSPAAPEVAPEVSEPPRHQLSLYGRSGASIYLSAARTHGGVGGGFGLRDTVDGRWLLQVDANALTGLGSAFAVRVGAGVQRQGWWAPAALVSLTGLFGDRLDFLTPEHPVAVAGPSVGLGLTLAPARFTLGKAQVSVFELGLGVGTDSPGLGLLYGLTLLEVGVAL</sequence>
<gene>
    <name evidence="1" type="ORF">AA314_00599</name>
    <name evidence="2" type="ORF">ATI61_106351</name>
</gene>
<evidence type="ECO:0000313" key="4">
    <source>
        <dbReference type="Proteomes" id="UP000256345"/>
    </source>
</evidence>
<dbReference type="Proteomes" id="UP000035579">
    <property type="component" value="Chromosome"/>
</dbReference>
<reference evidence="2 4" key="2">
    <citation type="submission" date="2018-08" db="EMBL/GenBank/DDBJ databases">
        <title>Genomic Encyclopedia of Archaeal and Bacterial Type Strains, Phase II (KMG-II): from individual species to whole genera.</title>
        <authorList>
            <person name="Goeker M."/>
        </authorList>
    </citation>
    <scope>NUCLEOTIDE SEQUENCE [LARGE SCALE GENOMIC DNA]</scope>
    <source>
        <strain evidence="2 4">DSM 2261</strain>
    </source>
</reference>
<evidence type="ECO:0000313" key="1">
    <source>
        <dbReference type="EMBL" id="AKI98972.1"/>
    </source>
</evidence>